<dbReference type="GO" id="GO:0008270">
    <property type="term" value="F:zinc ion binding"/>
    <property type="evidence" value="ECO:0007669"/>
    <property type="project" value="UniProtKB-KW"/>
</dbReference>
<feature type="compositionally biased region" description="Basic and acidic residues" evidence="2">
    <location>
        <begin position="84"/>
        <end position="98"/>
    </location>
</feature>
<sequence>MTSAPEELKDLSPASVAMSQPMEVDVPAVAPQDETHLAGDILLADMSTTEEKPEVGTAMLVNDQTPGQQAVELAKELQAQDYPHGYDQKYEHGHHDQSYDQEYAQGQGQDYDNQTYAQGEYAQGHEYVPGTEHGHHQAYEGQEYAEGHYDGSAQAQEGWQHDGTGDNSAYHEKNEPVRRLSFQHHADSSSTEDRPSVKRNASNDGMPAPARRASNARTKVEAEKESSLDPSSASNVAKANRAKRDITKKVPKVYPPRKPRVRSAPAEAEMTLRTDSALSTLASAAVAIKNHQGDISTLSVPPLSPSVHDAQQATASPSQEPPVSPKPPSDQGAEDESAASAASAASTGRPVNPAVLQDNAGYRCELCPGERFGRVHDLKRHQTSKHNEMTWPCDFCHRPFVRRDALLRHYSVKANRKDGVHPTTDDMNRLQEAKARAKLVS</sequence>
<feature type="compositionally biased region" description="Basic and acidic residues" evidence="2">
    <location>
        <begin position="159"/>
        <end position="196"/>
    </location>
</feature>
<dbReference type="AlphaFoldDB" id="A0A9P3HAQ5"/>
<accession>A0A9P3HAQ5</accession>
<keyword evidence="1" id="KW-0479">Metal-binding</keyword>
<evidence type="ECO:0000259" key="3">
    <source>
        <dbReference type="PROSITE" id="PS50157"/>
    </source>
</evidence>
<feature type="compositionally biased region" description="Basic residues" evidence="2">
    <location>
        <begin position="249"/>
        <end position="261"/>
    </location>
</feature>
<keyword evidence="5" id="KW-1185">Reference proteome</keyword>
<dbReference type="Proteomes" id="UP000827284">
    <property type="component" value="Unassembled WGS sequence"/>
</dbReference>
<dbReference type="SUPFAM" id="SSF57667">
    <property type="entry name" value="beta-beta-alpha zinc fingers"/>
    <property type="match status" value="1"/>
</dbReference>
<evidence type="ECO:0000256" key="1">
    <source>
        <dbReference type="PROSITE-ProRule" id="PRU00042"/>
    </source>
</evidence>
<name>A0A9P3HAQ5_9FUNG</name>
<keyword evidence="1" id="KW-0863">Zinc-finger</keyword>
<feature type="compositionally biased region" description="Basic and acidic residues" evidence="2">
    <location>
        <begin position="218"/>
        <end position="227"/>
    </location>
</feature>
<keyword evidence="1" id="KW-0862">Zinc</keyword>
<protein>
    <recommendedName>
        <fullName evidence="3">C2H2-type domain-containing protein</fullName>
    </recommendedName>
</protein>
<feature type="domain" description="C2H2-type" evidence="3">
    <location>
        <begin position="391"/>
        <end position="418"/>
    </location>
</feature>
<feature type="region of interest" description="Disordered" evidence="2">
    <location>
        <begin position="155"/>
        <end position="270"/>
    </location>
</feature>
<comment type="caution">
    <text evidence="4">The sequence shown here is derived from an EMBL/GenBank/DDBJ whole genome shotgun (WGS) entry which is preliminary data.</text>
</comment>
<reference evidence="4" key="1">
    <citation type="submission" date="2021-11" db="EMBL/GenBank/DDBJ databases">
        <authorList>
            <person name="Herlambang A."/>
            <person name="Guo Y."/>
            <person name="Takashima Y."/>
            <person name="Nishizawa T."/>
        </authorList>
    </citation>
    <scope>NUCLEOTIDE SEQUENCE</scope>
    <source>
        <strain evidence="4">E1425</strain>
    </source>
</reference>
<dbReference type="PROSITE" id="PS50157">
    <property type="entry name" value="ZINC_FINGER_C2H2_2"/>
    <property type="match status" value="1"/>
</dbReference>
<feature type="compositionally biased region" description="Pro residues" evidence="2">
    <location>
        <begin position="319"/>
        <end position="328"/>
    </location>
</feature>
<dbReference type="InterPro" id="IPR036236">
    <property type="entry name" value="Znf_C2H2_sf"/>
</dbReference>
<dbReference type="Gene3D" id="3.30.160.60">
    <property type="entry name" value="Classic Zinc Finger"/>
    <property type="match status" value="1"/>
</dbReference>
<feature type="compositionally biased region" description="Low complexity" evidence="2">
    <location>
        <begin position="298"/>
        <end position="307"/>
    </location>
</feature>
<reference evidence="4" key="2">
    <citation type="journal article" date="2022" name="Microbiol. Resour. Announc.">
        <title>Whole-Genome Sequence of Entomortierella parvispora E1425, a Mucoromycotan Fungus Associated with Burkholderiaceae-Related Endosymbiotic Bacteria.</title>
        <authorList>
            <person name="Herlambang A."/>
            <person name="Guo Y."/>
            <person name="Takashima Y."/>
            <person name="Narisawa K."/>
            <person name="Ohta H."/>
            <person name="Nishizawa T."/>
        </authorList>
    </citation>
    <scope>NUCLEOTIDE SEQUENCE</scope>
    <source>
        <strain evidence="4">E1425</strain>
    </source>
</reference>
<evidence type="ECO:0000313" key="4">
    <source>
        <dbReference type="EMBL" id="GJJ73289.1"/>
    </source>
</evidence>
<dbReference type="SMART" id="SM00355">
    <property type="entry name" value="ZnF_C2H2"/>
    <property type="match status" value="2"/>
</dbReference>
<proteinExistence type="predicted"/>
<feature type="region of interest" description="Disordered" evidence="2">
    <location>
        <begin position="297"/>
        <end position="354"/>
    </location>
</feature>
<feature type="compositionally biased region" description="Polar residues" evidence="2">
    <location>
        <begin position="228"/>
        <end position="237"/>
    </location>
</feature>
<dbReference type="EMBL" id="BQFW01000007">
    <property type="protein sequence ID" value="GJJ73289.1"/>
    <property type="molecule type" value="Genomic_DNA"/>
</dbReference>
<dbReference type="OrthoDB" id="10018191at2759"/>
<feature type="compositionally biased region" description="Basic and acidic residues" evidence="2">
    <location>
        <begin position="1"/>
        <end position="10"/>
    </location>
</feature>
<organism evidence="4 5">
    <name type="scientific">Entomortierella parvispora</name>
    <dbReference type="NCBI Taxonomy" id="205924"/>
    <lineage>
        <taxon>Eukaryota</taxon>
        <taxon>Fungi</taxon>
        <taxon>Fungi incertae sedis</taxon>
        <taxon>Mucoromycota</taxon>
        <taxon>Mortierellomycotina</taxon>
        <taxon>Mortierellomycetes</taxon>
        <taxon>Mortierellales</taxon>
        <taxon>Mortierellaceae</taxon>
        <taxon>Entomortierella</taxon>
    </lineage>
</organism>
<evidence type="ECO:0000256" key="2">
    <source>
        <dbReference type="SAM" id="MobiDB-lite"/>
    </source>
</evidence>
<feature type="region of interest" description="Disordered" evidence="2">
    <location>
        <begin position="1"/>
        <end position="20"/>
    </location>
</feature>
<evidence type="ECO:0000313" key="5">
    <source>
        <dbReference type="Proteomes" id="UP000827284"/>
    </source>
</evidence>
<feature type="region of interest" description="Disordered" evidence="2">
    <location>
        <begin position="79"/>
        <end position="111"/>
    </location>
</feature>
<gene>
    <name evidence="4" type="ORF">EMPS_05647</name>
</gene>
<dbReference type="InterPro" id="IPR013087">
    <property type="entry name" value="Znf_C2H2_type"/>
</dbReference>